<name>A0A0F5FIJ8_9HYPH</name>
<dbReference type="InterPro" id="IPR013425">
    <property type="entry name" value="Autotrns_rpt"/>
</dbReference>
<dbReference type="Pfam" id="PF03797">
    <property type="entry name" value="Autotransporter"/>
    <property type="match status" value="1"/>
</dbReference>
<dbReference type="EMBL" id="JZEY01000054">
    <property type="protein sequence ID" value="KKB08613.1"/>
    <property type="molecule type" value="Genomic_DNA"/>
</dbReference>
<dbReference type="STRING" id="429727.VE26_00495"/>
<dbReference type="Proteomes" id="UP000033649">
    <property type="component" value="Unassembled WGS sequence"/>
</dbReference>
<comment type="caution">
    <text evidence="3">The sequence shown here is derived from an EMBL/GenBank/DDBJ whole genome shotgun (WGS) entry which is preliminary data.</text>
</comment>
<accession>A0A0F5FIJ8</accession>
<dbReference type="InterPro" id="IPR036709">
    <property type="entry name" value="Autotransporte_beta_dom_sf"/>
</dbReference>
<protein>
    <recommendedName>
        <fullName evidence="2">Autotransporter domain-containing protein</fullName>
    </recommendedName>
</protein>
<dbReference type="SUPFAM" id="SSF51126">
    <property type="entry name" value="Pectin lyase-like"/>
    <property type="match status" value="1"/>
</dbReference>
<dbReference type="InterPro" id="IPR005546">
    <property type="entry name" value="Autotransporte_beta"/>
</dbReference>
<evidence type="ECO:0000313" key="3">
    <source>
        <dbReference type="EMBL" id="KKB08613.1"/>
    </source>
</evidence>
<sequence length="841" mass="85421">MSVGAAALGAAPAYAGHLFTQNTNNTPTWIQAGQGIRIDQERMESANGSGNITFDFSPNSSVPDGANTANTNWWAWSAGDVLKFTVPTTAGSLVTTIAYDADANCAYSFCGVTGSASYLSVNLAALGSAAMEKGRADVNTSNPLSWTVEALAGEFSLAGYRIYFSNGTLNGTGAAPLTQDSVVDSGNLGGGPSIPDIDTANPDGYTIDQVNNNEVNPVFNGGTLALNSGGAAIIGNFTVNATGTGTDGVVQIGQNTQVVFQGAFSGAGTLEKSGDGTMVLQGNNTNAGGFAVQQGVLNLTDSGTITGGVSVNNGSTFVGNGTVNGATTVSGTGSTLYGSGQFNGDVTINTGALHKPGNSPGDVTVNGNYTVLNGGTLEIEIASNGVSDRIFVNGLVTLGGELRLLPFGTGFIAPTYSYTVIHNDGADAIVGDFASLRNDLAFYNPVYTLTGDTGNDLVITLNRNANGFSSQALTENQLAVARALDGLSPTAGTPLALEYERLMGLLTRSQVRTALASMSGEVYATSASLVSNRALQTVVSRTSGRNSLLQCQDRQGASVDMAQCVLANTVRVDVTGAYAEYNGTATEAATLRTGGVSGEIRVPFQLGEGIAYGGLYFLHENGQVGVNSLNSSSSVATNGVGLTSGWAGNGWDVSAVLGYTNARIAGTREINIGGTATAASGTMDLNVFSGSIGVGYAIEVGDYVVRPFAALSHIQTGNSAFSETSTSPLAYSANAGSTGQTFATVGLEFSGNFDMGDFAVSPRAQLALTQRLGGSGTSLSGTVGGSAPFTTLGNDPGATMADIGVGLDIERAGLTISFDYGAQLTSTSVSHRATAGLKFKF</sequence>
<feature type="domain" description="Autotransporter" evidence="2">
    <location>
        <begin position="563"/>
        <end position="841"/>
    </location>
</feature>
<dbReference type="RefSeq" id="WP_046103301.1">
    <property type="nucleotide sequence ID" value="NZ_JZEY01000054.1"/>
</dbReference>
<evidence type="ECO:0000256" key="1">
    <source>
        <dbReference type="ARBA" id="ARBA00022729"/>
    </source>
</evidence>
<dbReference type="AlphaFoldDB" id="A0A0F5FIJ8"/>
<gene>
    <name evidence="3" type="ORF">VE26_00495</name>
</gene>
<dbReference type="PROSITE" id="PS51208">
    <property type="entry name" value="AUTOTRANSPORTER"/>
    <property type="match status" value="1"/>
</dbReference>
<dbReference type="OrthoDB" id="7872833at2"/>
<dbReference type="Pfam" id="PF12951">
    <property type="entry name" value="PATR"/>
    <property type="match status" value="1"/>
</dbReference>
<dbReference type="NCBIfam" id="TIGR02601">
    <property type="entry name" value="autotrns_rpt"/>
    <property type="match status" value="1"/>
</dbReference>
<evidence type="ECO:0000259" key="2">
    <source>
        <dbReference type="PROSITE" id="PS51208"/>
    </source>
</evidence>
<keyword evidence="4" id="KW-1185">Reference proteome</keyword>
<proteinExistence type="predicted"/>
<organism evidence="3 4">
    <name type="scientific">Devosia chinhatensis</name>
    <dbReference type="NCBI Taxonomy" id="429727"/>
    <lineage>
        <taxon>Bacteria</taxon>
        <taxon>Pseudomonadati</taxon>
        <taxon>Pseudomonadota</taxon>
        <taxon>Alphaproteobacteria</taxon>
        <taxon>Hyphomicrobiales</taxon>
        <taxon>Devosiaceae</taxon>
        <taxon>Devosia</taxon>
    </lineage>
</organism>
<dbReference type="SMART" id="SM00869">
    <property type="entry name" value="Autotransporter"/>
    <property type="match status" value="1"/>
</dbReference>
<reference evidence="3 4" key="1">
    <citation type="submission" date="2015-03" db="EMBL/GenBank/DDBJ databases">
        <authorList>
            <person name="Hassan Y."/>
            <person name="Lepp D."/>
            <person name="Li X.-Z."/>
            <person name="Zhou T."/>
        </authorList>
    </citation>
    <scope>NUCLEOTIDE SEQUENCE [LARGE SCALE GENOMIC DNA]</scope>
    <source>
        <strain evidence="3 4">IPL18</strain>
    </source>
</reference>
<evidence type="ECO:0000313" key="4">
    <source>
        <dbReference type="Proteomes" id="UP000033649"/>
    </source>
</evidence>
<dbReference type="InterPro" id="IPR011050">
    <property type="entry name" value="Pectin_lyase_fold/virulence"/>
</dbReference>
<dbReference type="Gene3D" id="2.40.128.130">
    <property type="entry name" value="Autotransporter beta-domain"/>
    <property type="match status" value="1"/>
</dbReference>
<dbReference type="PATRIC" id="fig|429727.3.peg.113"/>
<keyword evidence="1" id="KW-0732">Signal</keyword>
<dbReference type="SUPFAM" id="SSF103515">
    <property type="entry name" value="Autotransporter"/>
    <property type="match status" value="1"/>
</dbReference>